<evidence type="ECO:0000256" key="11">
    <source>
        <dbReference type="SAM" id="MobiDB-lite"/>
    </source>
</evidence>
<evidence type="ECO:0000313" key="13">
    <source>
        <dbReference type="Ensembl" id="ENSXCOP00000004744.1"/>
    </source>
</evidence>
<dbReference type="GO" id="GO:0051897">
    <property type="term" value="P:positive regulation of phosphatidylinositol 3-kinase/protein kinase B signal transduction"/>
    <property type="evidence" value="ECO:0007669"/>
    <property type="project" value="TreeGrafter"/>
</dbReference>
<dbReference type="PROSITE" id="PS00109">
    <property type="entry name" value="PROTEIN_KINASE_TYR"/>
    <property type="match status" value="1"/>
</dbReference>
<dbReference type="EC" id="2.7.10.1" evidence="2"/>
<reference evidence="13" key="2">
    <citation type="submission" date="2025-09" db="UniProtKB">
        <authorList>
            <consortium name="Ensembl"/>
        </authorList>
    </citation>
    <scope>IDENTIFICATION</scope>
</reference>
<evidence type="ECO:0000313" key="14">
    <source>
        <dbReference type="Proteomes" id="UP000261380"/>
    </source>
</evidence>
<evidence type="ECO:0000256" key="1">
    <source>
        <dbReference type="ARBA" id="ARBA00004370"/>
    </source>
</evidence>
<evidence type="ECO:0000256" key="10">
    <source>
        <dbReference type="ARBA" id="ARBA00023170"/>
    </source>
</evidence>
<dbReference type="STRING" id="32473.ENSXCOP00000004744"/>
<evidence type="ECO:0000256" key="7">
    <source>
        <dbReference type="ARBA" id="ARBA00022840"/>
    </source>
</evidence>
<dbReference type="Pfam" id="PF07714">
    <property type="entry name" value="PK_Tyr_Ser-Thr"/>
    <property type="match status" value="1"/>
</dbReference>
<dbReference type="InterPro" id="IPR000719">
    <property type="entry name" value="Prot_kinase_dom"/>
</dbReference>
<dbReference type="PRINTS" id="PR00109">
    <property type="entry name" value="TYRKINASE"/>
</dbReference>
<keyword evidence="6" id="KW-0418">Kinase</keyword>
<keyword evidence="5" id="KW-0547">Nucleotide-binding</keyword>
<dbReference type="Ensembl" id="ENSXCOT00000004801.1">
    <property type="protein sequence ID" value="ENSXCOP00000004744.1"/>
    <property type="gene ID" value="ENSXCOG00000003735.1"/>
</dbReference>
<organism evidence="13 14">
    <name type="scientific">Xiphophorus couchianus</name>
    <name type="common">Monterrey platyfish</name>
    <dbReference type="NCBI Taxonomy" id="32473"/>
    <lineage>
        <taxon>Eukaryota</taxon>
        <taxon>Metazoa</taxon>
        <taxon>Chordata</taxon>
        <taxon>Craniata</taxon>
        <taxon>Vertebrata</taxon>
        <taxon>Euteleostomi</taxon>
        <taxon>Actinopterygii</taxon>
        <taxon>Neopterygii</taxon>
        <taxon>Teleostei</taxon>
        <taxon>Neoteleostei</taxon>
        <taxon>Acanthomorphata</taxon>
        <taxon>Ovalentaria</taxon>
        <taxon>Atherinomorphae</taxon>
        <taxon>Cyprinodontiformes</taxon>
        <taxon>Poeciliidae</taxon>
        <taxon>Poeciliinae</taxon>
        <taxon>Xiphophorus</taxon>
    </lineage>
</organism>
<keyword evidence="9" id="KW-0829">Tyrosine-protein kinase</keyword>
<keyword evidence="10" id="KW-0675">Receptor</keyword>
<dbReference type="SMART" id="SM00219">
    <property type="entry name" value="TyrKc"/>
    <property type="match status" value="1"/>
</dbReference>
<dbReference type="InterPro" id="IPR001245">
    <property type="entry name" value="Ser-Thr/Tyr_kinase_cat_dom"/>
</dbReference>
<dbReference type="GO" id="GO:0004714">
    <property type="term" value="F:transmembrane receptor protein tyrosine kinase activity"/>
    <property type="evidence" value="ECO:0007669"/>
    <property type="project" value="UniProtKB-EC"/>
</dbReference>
<dbReference type="PANTHER" id="PTHR24416">
    <property type="entry name" value="TYROSINE-PROTEIN KINASE RECEPTOR"/>
    <property type="match status" value="1"/>
</dbReference>
<comment type="subcellular location">
    <subcellularLocation>
        <location evidence="1">Membrane</location>
    </subcellularLocation>
</comment>
<keyword evidence="3" id="KW-0597">Phosphoprotein</keyword>
<dbReference type="InterPro" id="IPR011009">
    <property type="entry name" value="Kinase-like_dom_sf"/>
</dbReference>
<dbReference type="InterPro" id="IPR008266">
    <property type="entry name" value="Tyr_kinase_AS"/>
</dbReference>
<dbReference type="AlphaFoldDB" id="A0A3B5LA56"/>
<keyword evidence="7" id="KW-0067">ATP-binding</keyword>
<proteinExistence type="predicted"/>
<evidence type="ECO:0000259" key="12">
    <source>
        <dbReference type="PROSITE" id="PS50011"/>
    </source>
</evidence>
<evidence type="ECO:0000256" key="9">
    <source>
        <dbReference type="ARBA" id="ARBA00023137"/>
    </source>
</evidence>
<dbReference type="Gene3D" id="1.10.510.10">
    <property type="entry name" value="Transferase(Phosphotransferase) domain 1"/>
    <property type="match status" value="1"/>
</dbReference>
<evidence type="ECO:0000256" key="4">
    <source>
        <dbReference type="ARBA" id="ARBA00022679"/>
    </source>
</evidence>
<evidence type="ECO:0000256" key="2">
    <source>
        <dbReference type="ARBA" id="ARBA00011902"/>
    </source>
</evidence>
<reference evidence="13" key="1">
    <citation type="submission" date="2025-08" db="UniProtKB">
        <authorList>
            <consortium name="Ensembl"/>
        </authorList>
    </citation>
    <scope>IDENTIFICATION</scope>
</reference>
<evidence type="ECO:0000256" key="3">
    <source>
        <dbReference type="ARBA" id="ARBA00022553"/>
    </source>
</evidence>
<evidence type="ECO:0000256" key="6">
    <source>
        <dbReference type="ARBA" id="ARBA00022777"/>
    </source>
</evidence>
<dbReference type="GO" id="GO:0016477">
    <property type="term" value="P:cell migration"/>
    <property type="evidence" value="ECO:0007669"/>
    <property type="project" value="TreeGrafter"/>
</dbReference>
<protein>
    <recommendedName>
        <fullName evidence="2">receptor protein-tyrosine kinase</fullName>
        <ecNumber evidence="2">2.7.10.1</ecNumber>
    </recommendedName>
</protein>
<evidence type="ECO:0000256" key="5">
    <source>
        <dbReference type="ARBA" id="ARBA00022741"/>
    </source>
</evidence>
<dbReference type="GO" id="GO:0007399">
    <property type="term" value="P:nervous system development"/>
    <property type="evidence" value="ECO:0007669"/>
    <property type="project" value="TreeGrafter"/>
</dbReference>
<keyword evidence="8" id="KW-0472">Membrane</keyword>
<dbReference type="GeneTree" id="ENSGT00940000155669"/>
<dbReference type="FunFam" id="1.10.510.10:FF:000089">
    <property type="entry name" value="Tyrosine-protein kinase receptor TYRO3"/>
    <property type="match status" value="1"/>
</dbReference>
<dbReference type="GO" id="GO:0043066">
    <property type="term" value="P:negative regulation of apoptotic process"/>
    <property type="evidence" value="ECO:0007669"/>
    <property type="project" value="TreeGrafter"/>
</dbReference>
<accession>A0A3B5LA56</accession>
<name>A0A3B5LA56_9TELE</name>
<sequence length="248" mass="27919">KEEDSPVPVPLVILPYMKHGDLRRFLIFVPFQTLLRFMIDIAAGMDYLSTRGFLHRDLAARNCMLGDDLRVCVADFGLSKKIYSSNYYRQTVAVRVPIKWMAIESLSESVYTTKSDVWSFGVTMWEIVSRGKTPYPAVHNHELLDLLLSGHRLKPPAECDENYKIMKSCWDQEPRLRPDFSGLLDELKGLLSELPVLEAWEEASYINQGLDAASAAVSEDPETDSGGRQENVYLSSPVGAEGYGAMPH</sequence>
<dbReference type="GO" id="GO:0005886">
    <property type="term" value="C:plasma membrane"/>
    <property type="evidence" value="ECO:0007669"/>
    <property type="project" value="TreeGrafter"/>
</dbReference>
<dbReference type="InterPro" id="IPR020635">
    <property type="entry name" value="Tyr_kinase_cat_dom"/>
</dbReference>
<feature type="region of interest" description="Disordered" evidence="11">
    <location>
        <begin position="215"/>
        <end position="248"/>
    </location>
</feature>
<dbReference type="GO" id="GO:0005524">
    <property type="term" value="F:ATP binding"/>
    <property type="evidence" value="ECO:0007669"/>
    <property type="project" value="UniProtKB-KW"/>
</dbReference>
<feature type="domain" description="Protein kinase" evidence="12">
    <location>
        <begin position="1"/>
        <end position="197"/>
    </location>
</feature>
<dbReference type="GO" id="GO:0043235">
    <property type="term" value="C:receptor complex"/>
    <property type="evidence" value="ECO:0007669"/>
    <property type="project" value="TreeGrafter"/>
</dbReference>
<evidence type="ECO:0000256" key="8">
    <source>
        <dbReference type="ARBA" id="ARBA00023136"/>
    </source>
</evidence>
<keyword evidence="4" id="KW-0808">Transferase</keyword>
<keyword evidence="14" id="KW-1185">Reference proteome</keyword>
<dbReference type="GO" id="GO:0007169">
    <property type="term" value="P:cell surface receptor protein tyrosine kinase signaling pathway"/>
    <property type="evidence" value="ECO:0007669"/>
    <property type="project" value="TreeGrafter"/>
</dbReference>
<dbReference type="GO" id="GO:0030168">
    <property type="term" value="P:platelet activation"/>
    <property type="evidence" value="ECO:0007669"/>
    <property type="project" value="TreeGrafter"/>
</dbReference>
<dbReference type="PROSITE" id="PS50011">
    <property type="entry name" value="PROTEIN_KINASE_DOM"/>
    <property type="match status" value="1"/>
</dbReference>
<dbReference type="GO" id="GO:0001779">
    <property type="term" value="P:natural killer cell differentiation"/>
    <property type="evidence" value="ECO:0007669"/>
    <property type="project" value="TreeGrafter"/>
</dbReference>
<dbReference type="InterPro" id="IPR050122">
    <property type="entry name" value="RTK"/>
</dbReference>
<dbReference type="PANTHER" id="PTHR24416:SF323">
    <property type="entry name" value="TYROSINE-PROTEIN KINASE RECEPTOR UFO"/>
    <property type="match status" value="1"/>
</dbReference>
<dbReference type="GO" id="GO:0006909">
    <property type="term" value="P:phagocytosis"/>
    <property type="evidence" value="ECO:0007669"/>
    <property type="project" value="TreeGrafter"/>
</dbReference>
<dbReference type="Proteomes" id="UP000261380">
    <property type="component" value="Unplaced"/>
</dbReference>
<dbReference type="SUPFAM" id="SSF56112">
    <property type="entry name" value="Protein kinase-like (PK-like)"/>
    <property type="match status" value="1"/>
</dbReference>